<keyword evidence="2" id="KW-1185">Reference proteome</keyword>
<name>A0ACB8BJH6_9AGAM</name>
<dbReference type="Proteomes" id="UP000790709">
    <property type="component" value="Unassembled WGS sequence"/>
</dbReference>
<organism evidence="1 2">
    <name type="scientific">Leucogyrophana mollusca</name>
    <dbReference type="NCBI Taxonomy" id="85980"/>
    <lineage>
        <taxon>Eukaryota</taxon>
        <taxon>Fungi</taxon>
        <taxon>Dikarya</taxon>
        <taxon>Basidiomycota</taxon>
        <taxon>Agaricomycotina</taxon>
        <taxon>Agaricomycetes</taxon>
        <taxon>Agaricomycetidae</taxon>
        <taxon>Boletales</taxon>
        <taxon>Boletales incertae sedis</taxon>
        <taxon>Leucogyrophana</taxon>
    </lineage>
</organism>
<protein>
    <submittedName>
        <fullName evidence="1">Hydrophobin-domain-containing protein</fullName>
    </submittedName>
</protein>
<proteinExistence type="predicted"/>
<comment type="caution">
    <text evidence="1">The sequence shown here is derived from an EMBL/GenBank/DDBJ whole genome shotgun (WGS) entry which is preliminary data.</text>
</comment>
<evidence type="ECO:0000313" key="2">
    <source>
        <dbReference type="Proteomes" id="UP000790709"/>
    </source>
</evidence>
<reference evidence="1" key="1">
    <citation type="journal article" date="2021" name="New Phytol.">
        <title>Evolutionary innovations through gain and loss of genes in the ectomycorrhizal Boletales.</title>
        <authorList>
            <person name="Wu G."/>
            <person name="Miyauchi S."/>
            <person name="Morin E."/>
            <person name="Kuo A."/>
            <person name="Drula E."/>
            <person name="Varga T."/>
            <person name="Kohler A."/>
            <person name="Feng B."/>
            <person name="Cao Y."/>
            <person name="Lipzen A."/>
            <person name="Daum C."/>
            <person name="Hundley H."/>
            <person name="Pangilinan J."/>
            <person name="Johnson J."/>
            <person name="Barry K."/>
            <person name="LaButti K."/>
            <person name="Ng V."/>
            <person name="Ahrendt S."/>
            <person name="Min B."/>
            <person name="Choi I.G."/>
            <person name="Park H."/>
            <person name="Plett J.M."/>
            <person name="Magnuson J."/>
            <person name="Spatafora J.W."/>
            <person name="Nagy L.G."/>
            <person name="Henrissat B."/>
            <person name="Grigoriev I.V."/>
            <person name="Yang Z.L."/>
            <person name="Xu J."/>
            <person name="Martin F.M."/>
        </authorList>
    </citation>
    <scope>NUCLEOTIDE SEQUENCE</scope>
    <source>
        <strain evidence="1">KUC20120723A-06</strain>
    </source>
</reference>
<sequence length="185" mass="18246">MFIRLSALVSLVVLAAALPQGNIVRRDVGECVCQNGGLPSSPPQAPPSSSTLSSLPGLSTATGPPSLPSTNPSSSSPSSPSSSSPSNPSPSSKPAGTAPTNQCNTGSVQCCNKVQDASDARKDGVLDFLGAKGLGVTGLVGSHCSPITGLGTGSGASCSQQPVCCENNHYNGLVNIGCSPININA</sequence>
<accession>A0ACB8BJH6</accession>
<evidence type="ECO:0000313" key="1">
    <source>
        <dbReference type="EMBL" id="KAH7925535.1"/>
    </source>
</evidence>
<gene>
    <name evidence="1" type="ORF">BV22DRAFT_1011051</name>
</gene>
<dbReference type="EMBL" id="MU266400">
    <property type="protein sequence ID" value="KAH7925535.1"/>
    <property type="molecule type" value="Genomic_DNA"/>
</dbReference>